<dbReference type="OMA" id="TELFACT"/>
<evidence type="ECO:0000313" key="3">
    <source>
        <dbReference type="Proteomes" id="UP000008549"/>
    </source>
</evidence>
<dbReference type="EMBL" id="HE600985">
    <property type="protein sequence ID" value="CAP30736.2"/>
    <property type="molecule type" value="Genomic_DNA"/>
</dbReference>
<keyword evidence="3" id="KW-1185">Reference proteome</keyword>
<dbReference type="FunCoup" id="A8XDL7">
    <property type="interactions" value="879"/>
</dbReference>
<dbReference type="AlphaFoldDB" id="A8XDL7"/>
<gene>
    <name evidence="2 4" type="ORF">CBG11602</name>
    <name evidence="2" type="ORF">CBG_11602</name>
</gene>
<evidence type="ECO:0000313" key="2">
    <source>
        <dbReference type="EMBL" id="CAP30736.2"/>
    </source>
</evidence>
<sequence>MGHAYQWLPTKNNFSSMEFRYNSRSITVKLVSDYIHTELVYKDIGGGSMSLESKENKKLRNSLTIDDTFFNVFCEDFELIISNQRVPTISLVLRHNSYYDETRECEEVFLDFITSKLFDCLEKSLKSRKDLFQVSLVILEPVDMDQAMSIILNMDPFELSLVEISFSHRTNQVNIDGISSLIEWNQGRKLELNMYFGIMSAENLVTVKHLLKHHSTFHRVEIYYKNSDDNLDLSFDVLHQQWVCSVFKQFIFTLRNQEADQLKNEVSVSFICVKITNSFISFQASSIDVILSGRVSQNPFIMESVLKNLECFDIQRLRKTSSGIRRCVDYIKPEPHIEKCSIEFDSINRIVTSIAQRNGLFKKVRYGDGKDIYGVHNVHCGKTTMEGEDLGRIVLNDFKINLEHQKTCLEEFFVNFSFVHAFHNRSNPNWRPRKVDNGSRKKVDYDQVASLTSEFTEKTDQCLKSMPPLRVRTLIIGSVNQEDVFRILSHVHPEILKVIEIRYPFKVNVEKCLEVDNICQLKQWNSAEELIINSVTISTGIQEMKITHFVSVDILVENIYAEDIVYLKKVCFKELLKSSNFKKFKITFAKSTLDQSVLLSLGEPYRLAGYTRVWYFLFPNSTQYLHIFLHSERSVIFNRVEFENTPFFEPIVQNE</sequence>
<reference evidence="2 3" key="1">
    <citation type="journal article" date="2003" name="PLoS Biol.">
        <title>The genome sequence of Caenorhabditis briggsae: a platform for comparative genomics.</title>
        <authorList>
            <person name="Stein L.D."/>
            <person name="Bao Z."/>
            <person name="Blasiar D."/>
            <person name="Blumenthal T."/>
            <person name="Brent M.R."/>
            <person name="Chen N."/>
            <person name="Chinwalla A."/>
            <person name="Clarke L."/>
            <person name="Clee C."/>
            <person name="Coghlan A."/>
            <person name="Coulson A."/>
            <person name="D'Eustachio P."/>
            <person name="Fitch D.H."/>
            <person name="Fulton L.A."/>
            <person name="Fulton R.E."/>
            <person name="Griffiths-Jones S."/>
            <person name="Harris T.W."/>
            <person name="Hillier L.W."/>
            <person name="Kamath R."/>
            <person name="Kuwabara P.E."/>
            <person name="Mardis E.R."/>
            <person name="Marra M.A."/>
            <person name="Miner T.L."/>
            <person name="Minx P."/>
            <person name="Mullikin J.C."/>
            <person name="Plumb R.W."/>
            <person name="Rogers J."/>
            <person name="Schein J.E."/>
            <person name="Sohrmann M."/>
            <person name="Spieth J."/>
            <person name="Stajich J.E."/>
            <person name="Wei C."/>
            <person name="Willey D."/>
            <person name="Wilson R.K."/>
            <person name="Durbin R."/>
            <person name="Waterston R.H."/>
        </authorList>
    </citation>
    <scope>NUCLEOTIDE SEQUENCE [LARGE SCALE GENOMIC DNA]</scope>
    <source>
        <strain evidence="2 3">AF16</strain>
    </source>
</reference>
<reference evidence="2 3" key="2">
    <citation type="journal article" date="2011" name="PLoS Genet.">
        <title>Caenorhabditis briggsae recombinant inbred line genotypes reveal inter-strain incompatibility and the evolution of recombination.</title>
        <authorList>
            <person name="Ross J.A."/>
            <person name="Koboldt D.C."/>
            <person name="Staisch J.E."/>
            <person name="Chamberlin H.M."/>
            <person name="Gupta B.P."/>
            <person name="Miller R.D."/>
            <person name="Baird S.E."/>
            <person name="Haag E.S."/>
        </authorList>
    </citation>
    <scope>NUCLEOTIDE SEQUENCE [LARGE SCALE GENOMIC DNA]</scope>
    <source>
        <strain evidence="2 3">AF16</strain>
    </source>
</reference>
<dbReference type="CTD" id="8579732"/>
<dbReference type="HOGENOM" id="CLU_017839_0_0_1"/>
<dbReference type="PANTHER" id="PTHR23015">
    <property type="entry name" value="UNCHARACTERIZED C.ELEGANS PROTEIN"/>
    <property type="match status" value="1"/>
</dbReference>
<dbReference type="eggNOG" id="ENOG502TIFT">
    <property type="taxonomic scope" value="Eukaryota"/>
</dbReference>
<dbReference type="GeneID" id="8579732"/>
<dbReference type="InParanoid" id="A8XDL7"/>
<dbReference type="RefSeq" id="XP_045094601.1">
    <property type="nucleotide sequence ID" value="XM_045238083.1"/>
</dbReference>
<dbReference type="InterPro" id="IPR040161">
    <property type="entry name" value="FB224"/>
</dbReference>
<dbReference type="Proteomes" id="UP000008549">
    <property type="component" value="Unassembled WGS sequence"/>
</dbReference>
<protein>
    <submittedName>
        <fullName evidence="2">Protein CBG11602</fullName>
    </submittedName>
</protein>
<dbReference type="InterPro" id="IPR002900">
    <property type="entry name" value="DUF38/FTH_CAE_spp"/>
</dbReference>
<evidence type="ECO:0000259" key="1">
    <source>
        <dbReference type="Pfam" id="PF01827"/>
    </source>
</evidence>
<organism evidence="2 3">
    <name type="scientific">Caenorhabditis briggsae</name>
    <dbReference type="NCBI Taxonomy" id="6238"/>
    <lineage>
        <taxon>Eukaryota</taxon>
        <taxon>Metazoa</taxon>
        <taxon>Ecdysozoa</taxon>
        <taxon>Nematoda</taxon>
        <taxon>Chromadorea</taxon>
        <taxon>Rhabditida</taxon>
        <taxon>Rhabditina</taxon>
        <taxon>Rhabditomorpha</taxon>
        <taxon>Rhabditoidea</taxon>
        <taxon>Rhabditidae</taxon>
        <taxon>Peloderinae</taxon>
        <taxon>Caenorhabditis</taxon>
    </lineage>
</organism>
<dbReference type="PANTHER" id="PTHR23015:SF25">
    <property type="entry name" value="DUF38 DOMAIN-CONTAINING PROTEIN-RELATED"/>
    <property type="match status" value="1"/>
</dbReference>
<name>A8XDL7_CAEBR</name>
<feature type="domain" description="DUF38" evidence="1">
    <location>
        <begin position="455"/>
        <end position="592"/>
    </location>
</feature>
<dbReference type="WormBase" id="CBG11602">
    <property type="protein sequence ID" value="CBP45788"/>
    <property type="gene ID" value="WBGene00032704"/>
</dbReference>
<accession>A8XDL7</accession>
<dbReference type="KEGG" id="cbr:CBG_11602"/>
<dbReference type="Pfam" id="PF01827">
    <property type="entry name" value="FTH"/>
    <property type="match status" value="1"/>
</dbReference>
<proteinExistence type="predicted"/>
<evidence type="ECO:0000313" key="4">
    <source>
        <dbReference type="WormBase" id="CBG11602"/>
    </source>
</evidence>